<organism evidence="3">
    <name type="scientific">uncultured Methanosarcinales archaeon</name>
    <dbReference type="NCBI Taxonomy" id="183757"/>
    <lineage>
        <taxon>Archaea</taxon>
        <taxon>Methanobacteriati</taxon>
        <taxon>Methanobacteriota</taxon>
        <taxon>Stenosarchaea group</taxon>
        <taxon>Methanomicrobia</taxon>
        <taxon>Methanosarcinales</taxon>
        <taxon>environmental samples</taxon>
    </lineage>
</organism>
<keyword evidence="1" id="KW-0812">Transmembrane</keyword>
<accession>A0A7H1KNY1</accession>
<evidence type="ECO:0000313" key="3">
    <source>
        <dbReference type="EMBL" id="QNT35645.1"/>
    </source>
</evidence>
<dbReference type="PANTHER" id="PTHR23526">
    <property type="entry name" value="INTEGRAL MEMBRANE TRANSPORT PROTEIN-RELATED"/>
    <property type="match status" value="1"/>
</dbReference>
<keyword evidence="1" id="KW-1133">Transmembrane helix</keyword>
<evidence type="ECO:0000259" key="2">
    <source>
        <dbReference type="PROSITE" id="PS50850"/>
    </source>
</evidence>
<proteinExistence type="predicted"/>
<dbReference type="InterPro" id="IPR052528">
    <property type="entry name" value="Sugar_transport-like"/>
</dbReference>
<dbReference type="InterPro" id="IPR020846">
    <property type="entry name" value="MFS_dom"/>
</dbReference>
<name>A0A7H1KNY1_9EURY</name>
<dbReference type="Pfam" id="PF07690">
    <property type="entry name" value="MFS_1"/>
    <property type="match status" value="1"/>
</dbReference>
<feature type="transmembrane region" description="Helical" evidence="1">
    <location>
        <begin position="89"/>
        <end position="109"/>
    </location>
</feature>
<feature type="transmembrane region" description="Helical" evidence="1">
    <location>
        <begin position="217"/>
        <end position="233"/>
    </location>
</feature>
<feature type="transmembrane region" description="Helical" evidence="1">
    <location>
        <begin position="267"/>
        <end position="287"/>
    </location>
</feature>
<dbReference type="Gene3D" id="1.20.1250.20">
    <property type="entry name" value="MFS general substrate transporter like domains"/>
    <property type="match status" value="1"/>
</dbReference>
<feature type="transmembrane region" description="Helical" evidence="1">
    <location>
        <begin position="145"/>
        <end position="164"/>
    </location>
</feature>
<sequence>MKLDAIQFFTNTSMMLSMVFIPLLAEDLGASYMQIGIIMSVYGLCLGVSSYMFSKAADAWNIKRLLLAGLACSAVAYLLQVFADDPLTLGLARGLLGIAIGMYPAALIMHVYGMKRSISKFISFCALGWAAGFIGAGIIGDYDLIFVVSSALVALSFVIALTLPEVKVKRLNVSYLSLDTVRANWAVYLPFLLRHTGATAVWTIFPLYMASLGSDKFWIAAIYTINPLVQFFMMRRLDGRDMVSIVKYGYLVSSIAFLSFIPPTIFYYVLPGMVLVALSWSFLYVGSTELLLCRNEDKAASAGLITTVISLASVAGSLIGGAVSEYHGFVAVLMVGAVLCFAGFLISAKYLTRTC</sequence>
<evidence type="ECO:0000256" key="1">
    <source>
        <dbReference type="SAM" id="Phobius"/>
    </source>
</evidence>
<dbReference type="EMBL" id="MT776528">
    <property type="protein sequence ID" value="QNT35645.1"/>
    <property type="molecule type" value="Genomic_DNA"/>
</dbReference>
<reference evidence="3" key="1">
    <citation type="submission" date="2020-07" db="EMBL/GenBank/DDBJ databases">
        <title>Unique genomic features of the anaerobic methanotrophic archaea.</title>
        <authorList>
            <person name="Chadwick G.L."/>
            <person name="Skennerton C.T."/>
            <person name="Laso-Perez R."/>
            <person name="Leu A.O."/>
            <person name="Speth D.R."/>
            <person name="Yu H."/>
            <person name="Morgan-Lang C."/>
            <person name="Hatzenpichler R."/>
            <person name="Goudeau D."/>
            <person name="Malmstrom R."/>
            <person name="Brazelton W.J."/>
            <person name="Woyke T."/>
            <person name="Hallam S.J."/>
            <person name="Tyson G.W."/>
            <person name="Wegener G."/>
            <person name="Boetius A."/>
            <person name="Orphan V."/>
        </authorList>
    </citation>
    <scope>NUCLEOTIDE SEQUENCE</scope>
</reference>
<feature type="transmembrane region" description="Helical" evidence="1">
    <location>
        <begin position="299"/>
        <end position="323"/>
    </location>
</feature>
<feature type="transmembrane region" description="Helical" evidence="1">
    <location>
        <begin position="245"/>
        <end position="261"/>
    </location>
</feature>
<feature type="transmembrane region" description="Helical" evidence="1">
    <location>
        <begin position="65"/>
        <end position="83"/>
    </location>
</feature>
<dbReference type="PROSITE" id="PS50850">
    <property type="entry name" value="MFS"/>
    <property type="match status" value="1"/>
</dbReference>
<gene>
    <name evidence="3" type="ORF">GNCGGNMO_00007</name>
</gene>
<feature type="transmembrane region" description="Helical" evidence="1">
    <location>
        <begin position="185"/>
        <end position="205"/>
    </location>
</feature>
<feature type="domain" description="Major facilitator superfamily (MFS) profile" evidence="2">
    <location>
        <begin position="1"/>
        <end position="355"/>
    </location>
</feature>
<dbReference type="PANTHER" id="PTHR23526:SF2">
    <property type="entry name" value="MAJOR FACILITATOR SUPERFAMILY (MFS) PROFILE DOMAIN-CONTAINING PROTEIN"/>
    <property type="match status" value="1"/>
</dbReference>
<feature type="transmembrane region" description="Helical" evidence="1">
    <location>
        <begin position="7"/>
        <end position="25"/>
    </location>
</feature>
<dbReference type="InterPro" id="IPR036259">
    <property type="entry name" value="MFS_trans_sf"/>
</dbReference>
<dbReference type="InterPro" id="IPR011701">
    <property type="entry name" value="MFS"/>
</dbReference>
<dbReference type="SUPFAM" id="SSF103473">
    <property type="entry name" value="MFS general substrate transporter"/>
    <property type="match status" value="1"/>
</dbReference>
<feature type="transmembrane region" description="Helical" evidence="1">
    <location>
        <begin position="121"/>
        <end position="139"/>
    </location>
</feature>
<protein>
    <recommendedName>
        <fullName evidence="2">Major facilitator superfamily (MFS) profile domain-containing protein</fullName>
    </recommendedName>
</protein>
<keyword evidence="1" id="KW-0472">Membrane</keyword>
<feature type="transmembrane region" description="Helical" evidence="1">
    <location>
        <begin position="329"/>
        <end position="351"/>
    </location>
</feature>
<dbReference type="GO" id="GO:0022857">
    <property type="term" value="F:transmembrane transporter activity"/>
    <property type="evidence" value="ECO:0007669"/>
    <property type="project" value="InterPro"/>
</dbReference>
<feature type="transmembrane region" description="Helical" evidence="1">
    <location>
        <begin position="31"/>
        <end position="53"/>
    </location>
</feature>
<dbReference type="AlphaFoldDB" id="A0A7H1KNY1"/>